<evidence type="ECO:0000313" key="1">
    <source>
        <dbReference type="EMBL" id="GAC34016.1"/>
    </source>
</evidence>
<reference evidence="2" key="1">
    <citation type="journal article" date="2014" name="Environ. Microbiol.">
        <title>Comparative genomics of the marine bacterial genus Glaciecola reveals the high degree of genomic diversity and genomic characteristic for cold adaptation.</title>
        <authorList>
            <person name="Qin Q.L."/>
            <person name="Xie B.B."/>
            <person name="Yu Y."/>
            <person name="Shu Y.L."/>
            <person name="Rong J.C."/>
            <person name="Zhang Y.J."/>
            <person name="Zhao D.L."/>
            <person name="Chen X.L."/>
            <person name="Zhang X.Y."/>
            <person name="Chen B."/>
            <person name="Zhou B.C."/>
            <person name="Zhang Y.Z."/>
        </authorList>
    </citation>
    <scope>NUCLEOTIDE SEQUENCE [LARGE SCALE GENOMIC DNA]</scope>
    <source>
        <strain evidence="2">LMG 21857</strain>
    </source>
</reference>
<keyword evidence="2" id="KW-1185">Reference proteome</keyword>
<name>K6ZD36_9ALTE</name>
<dbReference type="STRING" id="1129793.GPLA_3125"/>
<organism evidence="1 2">
    <name type="scientific">Paraglaciecola polaris LMG 21857</name>
    <dbReference type="NCBI Taxonomy" id="1129793"/>
    <lineage>
        <taxon>Bacteria</taxon>
        <taxon>Pseudomonadati</taxon>
        <taxon>Pseudomonadota</taxon>
        <taxon>Gammaproteobacteria</taxon>
        <taxon>Alteromonadales</taxon>
        <taxon>Alteromonadaceae</taxon>
        <taxon>Paraglaciecola</taxon>
    </lineage>
</organism>
<comment type="caution">
    <text evidence="1">The sequence shown here is derived from an EMBL/GenBank/DDBJ whole genome shotgun (WGS) entry which is preliminary data.</text>
</comment>
<dbReference type="EMBL" id="BAER01000087">
    <property type="protein sequence ID" value="GAC34016.1"/>
    <property type="molecule type" value="Genomic_DNA"/>
</dbReference>
<dbReference type="AlphaFoldDB" id="K6ZD36"/>
<dbReference type="RefSeq" id="WP_007105782.1">
    <property type="nucleotide sequence ID" value="NZ_BAER01000087.1"/>
</dbReference>
<evidence type="ECO:0000313" key="2">
    <source>
        <dbReference type="Proteomes" id="UP000006322"/>
    </source>
</evidence>
<protein>
    <submittedName>
        <fullName evidence="1">Uncharacterized protein</fullName>
    </submittedName>
</protein>
<dbReference type="Proteomes" id="UP000006322">
    <property type="component" value="Unassembled WGS sequence"/>
</dbReference>
<gene>
    <name evidence="1" type="ORF">GPLA_3125</name>
</gene>
<sequence length="76" mass="8804">MAVRQVTLFDTSDMYYKLSYGVFYFESDVDYGFLPADLIKDDFMFKLAKDDREAISNTQPEQGDDSKFVVSWGMGF</sequence>
<accession>K6ZD36</accession>
<proteinExistence type="predicted"/>